<evidence type="ECO:0000259" key="7">
    <source>
        <dbReference type="Pfam" id="PF00892"/>
    </source>
</evidence>
<dbReference type="InterPro" id="IPR037185">
    <property type="entry name" value="EmrE-like"/>
</dbReference>
<feature type="transmembrane region" description="Helical" evidence="6">
    <location>
        <begin position="49"/>
        <end position="70"/>
    </location>
</feature>
<accession>A0A540WRD4</accession>
<name>A0A540WRD4_9BACT</name>
<evidence type="ECO:0000256" key="1">
    <source>
        <dbReference type="ARBA" id="ARBA00004141"/>
    </source>
</evidence>
<comment type="subcellular location">
    <subcellularLocation>
        <location evidence="1">Membrane</location>
        <topology evidence="1">Multi-pass membrane protein</topology>
    </subcellularLocation>
</comment>
<feature type="transmembrane region" description="Helical" evidence="6">
    <location>
        <begin position="163"/>
        <end position="181"/>
    </location>
</feature>
<dbReference type="EMBL" id="VIFM01000180">
    <property type="protein sequence ID" value="TQF11586.1"/>
    <property type="molecule type" value="Genomic_DNA"/>
</dbReference>
<proteinExistence type="inferred from homology"/>
<evidence type="ECO:0000256" key="4">
    <source>
        <dbReference type="ARBA" id="ARBA00022989"/>
    </source>
</evidence>
<feature type="transmembrane region" description="Helical" evidence="6">
    <location>
        <begin position="107"/>
        <end position="125"/>
    </location>
</feature>
<dbReference type="InterPro" id="IPR050638">
    <property type="entry name" value="AA-Vitamin_Transporters"/>
</dbReference>
<feature type="transmembrane region" description="Helical" evidence="6">
    <location>
        <begin position="20"/>
        <end position="37"/>
    </location>
</feature>
<keyword evidence="9" id="KW-1185">Reference proteome</keyword>
<dbReference type="AlphaFoldDB" id="A0A540WRD4"/>
<keyword evidence="3 6" id="KW-0812">Transmembrane</keyword>
<evidence type="ECO:0000313" key="9">
    <source>
        <dbReference type="Proteomes" id="UP000315369"/>
    </source>
</evidence>
<evidence type="ECO:0000313" key="8">
    <source>
        <dbReference type="EMBL" id="TQF11586.1"/>
    </source>
</evidence>
<evidence type="ECO:0000256" key="5">
    <source>
        <dbReference type="ARBA" id="ARBA00023136"/>
    </source>
</evidence>
<dbReference type="InterPro" id="IPR000620">
    <property type="entry name" value="EamA_dom"/>
</dbReference>
<feature type="domain" description="EamA" evidence="7">
    <location>
        <begin position="21"/>
        <end position="151"/>
    </location>
</feature>
<protein>
    <submittedName>
        <fullName evidence="8">DMT family transporter</fullName>
    </submittedName>
</protein>
<feature type="transmembrane region" description="Helical" evidence="6">
    <location>
        <begin position="137"/>
        <end position="157"/>
    </location>
</feature>
<feature type="domain" description="EamA" evidence="7">
    <location>
        <begin position="164"/>
        <end position="299"/>
    </location>
</feature>
<dbReference type="Proteomes" id="UP000315369">
    <property type="component" value="Unassembled WGS sequence"/>
</dbReference>
<dbReference type="PANTHER" id="PTHR32322">
    <property type="entry name" value="INNER MEMBRANE TRANSPORTER"/>
    <property type="match status" value="1"/>
</dbReference>
<gene>
    <name evidence="8" type="ORF">FJV41_33490</name>
</gene>
<dbReference type="SUPFAM" id="SSF103481">
    <property type="entry name" value="Multidrug resistance efflux transporter EmrE"/>
    <property type="match status" value="2"/>
</dbReference>
<dbReference type="OrthoDB" id="9799821at2"/>
<evidence type="ECO:0000256" key="3">
    <source>
        <dbReference type="ARBA" id="ARBA00022692"/>
    </source>
</evidence>
<dbReference type="GO" id="GO:0016020">
    <property type="term" value="C:membrane"/>
    <property type="evidence" value="ECO:0007669"/>
    <property type="project" value="UniProtKB-SubCell"/>
</dbReference>
<comment type="caution">
    <text evidence="8">The sequence shown here is derived from an EMBL/GenBank/DDBJ whole genome shotgun (WGS) entry which is preliminary data.</text>
</comment>
<comment type="similarity">
    <text evidence="2">Belongs to the EamA transporter family.</text>
</comment>
<dbReference type="RefSeq" id="WP_141646664.1">
    <property type="nucleotide sequence ID" value="NZ_VIFM01000180.1"/>
</dbReference>
<keyword evidence="5 6" id="KW-0472">Membrane</keyword>
<feature type="transmembrane region" description="Helical" evidence="6">
    <location>
        <begin position="193"/>
        <end position="215"/>
    </location>
</feature>
<organism evidence="8 9">
    <name type="scientific">Myxococcus llanfairpwllgwyngyllgogerychwyrndrobwllllantysiliogogogochensis</name>
    <dbReference type="NCBI Taxonomy" id="2590453"/>
    <lineage>
        <taxon>Bacteria</taxon>
        <taxon>Pseudomonadati</taxon>
        <taxon>Myxococcota</taxon>
        <taxon>Myxococcia</taxon>
        <taxon>Myxococcales</taxon>
        <taxon>Cystobacterineae</taxon>
        <taxon>Myxococcaceae</taxon>
        <taxon>Myxococcus</taxon>
    </lineage>
</organism>
<feature type="transmembrane region" description="Helical" evidence="6">
    <location>
        <begin position="221"/>
        <end position="246"/>
    </location>
</feature>
<dbReference type="Pfam" id="PF00892">
    <property type="entry name" value="EamA"/>
    <property type="match status" value="2"/>
</dbReference>
<evidence type="ECO:0000256" key="2">
    <source>
        <dbReference type="ARBA" id="ARBA00007362"/>
    </source>
</evidence>
<dbReference type="Gene3D" id="1.10.3730.20">
    <property type="match status" value="1"/>
</dbReference>
<dbReference type="PANTHER" id="PTHR32322:SF2">
    <property type="entry name" value="EAMA DOMAIN-CONTAINING PROTEIN"/>
    <property type="match status" value="1"/>
</dbReference>
<sequence>MGALQARPLNSSESSLRGVYAALLIQVVISAGTYLAAKRAMTELPPLTVVLWRFCLSGLVFVALLLVLPGPKLPPRDAWRRIFVLGLLAGPVNQVFFFTGLSRSTAAHGALLYALTPLGVYLLSLVRGQERASTRTLLGIATAFAGVVVLLLGRGLADARGSLLGDVLILGAVLAWVAYTTEGKPFVAVHGPLRATAWCMTMATVLMLPFAPFVAKPEALMAASLAAKGCIVYLGLLTSVVAYVLWYYALSKVSASKVAIFSNLQPAATALAAWALLDEALHWEIVVGGLLVLAGVRLTQTVMARAPPTAPLPPVAGRPAT</sequence>
<keyword evidence="4 6" id="KW-1133">Transmembrane helix</keyword>
<feature type="transmembrane region" description="Helical" evidence="6">
    <location>
        <begin position="82"/>
        <end position="101"/>
    </location>
</feature>
<evidence type="ECO:0000256" key="6">
    <source>
        <dbReference type="SAM" id="Phobius"/>
    </source>
</evidence>
<reference evidence="8 9" key="1">
    <citation type="submission" date="2019-06" db="EMBL/GenBank/DDBJ databases">
        <authorList>
            <person name="Livingstone P."/>
            <person name="Whitworth D."/>
        </authorList>
    </citation>
    <scope>NUCLEOTIDE SEQUENCE [LARGE SCALE GENOMIC DNA]</scope>
    <source>
        <strain evidence="8 9">AM401</strain>
    </source>
</reference>